<gene>
    <name evidence="1" type="ORF">NPIL_425131</name>
</gene>
<evidence type="ECO:0000313" key="2">
    <source>
        <dbReference type="Proteomes" id="UP000887013"/>
    </source>
</evidence>
<dbReference type="AlphaFoldDB" id="A0A8X6MTY2"/>
<reference evidence="1" key="1">
    <citation type="submission" date="2020-08" db="EMBL/GenBank/DDBJ databases">
        <title>Multicomponent nature underlies the extraordinary mechanical properties of spider dragline silk.</title>
        <authorList>
            <person name="Kono N."/>
            <person name="Nakamura H."/>
            <person name="Mori M."/>
            <person name="Yoshida Y."/>
            <person name="Ohtoshi R."/>
            <person name="Malay A.D."/>
            <person name="Moran D.A.P."/>
            <person name="Tomita M."/>
            <person name="Numata K."/>
            <person name="Arakawa K."/>
        </authorList>
    </citation>
    <scope>NUCLEOTIDE SEQUENCE</scope>
</reference>
<evidence type="ECO:0000313" key="1">
    <source>
        <dbReference type="EMBL" id="GFS77801.1"/>
    </source>
</evidence>
<keyword evidence="2" id="KW-1185">Reference proteome</keyword>
<sequence length="135" mass="14939">MSLSSIYRVAASIIAHDASLMKPGLELATGFEHRRSLPQALSCRALNNPEKLRNHRFKAVFDLSDRESSAGGQQEPDLELHRLTVALATAKVELVPTLEPLSDTTGVDRARPLRRAEASRGHYNDRISFAHRARG</sequence>
<comment type="caution">
    <text evidence="1">The sequence shown here is derived from an EMBL/GenBank/DDBJ whole genome shotgun (WGS) entry which is preliminary data.</text>
</comment>
<dbReference type="EMBL" id="BMAW01097073">
    <property type="protein sequence ID" value="GFS77801.1"/>
    <property type="molecule type" value="Genomic_DNA"/>
</dbReference>
<accession>A0A8X6MTY2</accession>
<proteinExistence type="predicted"/>
<protein>
    <submittedName>
        <fullName evidence="1">Uncharacterized protein</fullName>
    </submittedName>
</protein>
<organism evidence="1 2">
    <name type="scientific">Nephila pilipes</name>
    <name type="common">Giant wood spider</name>
    <name type="synonym">Nephila maculata</name>
    <dbReference type="NCBI Taxonomy" id="299642"/>
    <lineage>
        <taxon>Eukaryota</taxon>
        <taxon>Metazoa</taxon>
        <taxon>Ecdysozoa</taxon>
        <taxon>Arthropoda</taxon>
        <taxon>Chelicerata</taxon>
        <taxon>Arachnida</taxon>
        <taxon>Araneae</taxon>
        <taxon>Araneomorphae</taxon>
        <taxon>Entelegynae</taxon>
        <taxon>Araneoidea</taxon>
        <taxon>Nephilidae</taxon>
        <taxon>Nephila</taxon>
    </lineage>
</organism>
<dbReference type="Proteomes" id="UP000887013">
    <property type="component" value="Unassembled WGS sequence"/>
</dbReference>
<name>A0A8X6MTY2_NEPPI</name>